<keyword evidence="5 8" id="KW-0418">Kinase</keyword>
<evidence type="ECO:0000259" key="7">
    <source>
        <dbReference type="Pfam" id="PF08543"/>
    </source>
</evidence>
<dbReference type="EMBL" id="FPAQ01000006">
    <property type="protein sequence ID" value="SFT51987.1"/>
    <property type="molecule type" value="Genomic_DNA"/>
</dbReference>
<evidence type="ECO:0000256" key="5">
    <source>
        <dbReference type="ARBA" id="ARBA00022777"/>
    </source>
</evidence>
<dbReference type="OrthoDB" id="9810880at2"/>
<organism evidence="8 9">
    <name type="scientific">Halomonas saccharevitans</name>
    <dbReference type="NCBI Taxonomy" id="416872"/>
    <lineage>
        <taxon>Bacteria</taxon>
        <taxon>Pseudomonadati</taxon>
        <taxon>Pseudomonadota</taxon>
        <taxon>Gammaproteobacteria</taxon>
        <taxon>Oceanospirillales</taxon>
        <taxon>Halomonadaceae</taxon>
        <taxon>Halomonas</taxon>
    </lineage>
</organism>
<dbReference type="EC" id="2.7.1.49" evidence="2"/>
<evidence type="ECO:0000256" key="3">
    <source>
        <dbReference type="ARBA" id="ARBA00022679"/>
    </source>
</evidence>
<evidence type="ECO:0000256" key="1">
    <source>
        <dbReference type="ARBA" id="ARBA00004948"/>
    </source>
</evidence>
<dbReference type="Gene3D" id="3.40.1190.20">
    <property type="match status" value="1"/>
</dbReference>
<dbReference type="SUPFAM" id="SSF53613">
    <property type="entry name" value="Ribokinase-like"/>
    <property type="match status" value="1"/>
</dbReference>
<dbReference type="FunFam" id="3.40.1190.20:FF:000003">
    <property type="entry name" value="Phosphomethylpyrimidine kinase ThiD"/>
    <property type="match status" value="1"/>
</dbReference>
<feature type="domain" description="Pyridoxamine kinase/Phosphomethylpyrimidine kinase" evidence="7">
    <location>
        <begin position="17"/>
        <end position="264"/>
    </location>
</feature>
<gene>
    <name evidence="8" type="ORF">SAMN04487956_10676</name>
</gene>
<dbReference type="UniPathway" id="UPA00060">
    <property type="reaction ID" value="UER00138"/>
</dbReference>
<evidence type="ECO:0000256" key="6">
    <source>
        <dbReference type="ARBA" id="ARBA00022840"/>
    </source>
</evidence>
<keyword evidence="6" id="KW-0067">ATP-binding</keyword>
<dbReference type="PANTHER" id="PTHR20858:SF17">
    <property type="entry name" value="HYDROXYMETHYLPYRIMIDINE_PHOSPHOMETHYLPYRIMIDINE KINASE THI20-RELATED"/>
    <property type="match status" value="1"/>
</dbReference>
<dbReference type="InterPro" id="IPR029056">
    <property type="entry name" value="Ribokinase-like"/>
</dbReference>
<dbReference type="InterPro" id="IPR013749">
    <property type="entry name" value="PM/HMP-P_kinase-1"/>
</dbReference>
<evidence type="ECO:0000256" key="2">
    <source>
        <dbReference type="ARBA" id="ARBA00012135"/>
    </source>
</evidence>
<evidence type="ECO:0000256" key="4">
    <source>
        <dbReference type="ARBA" id="ARBA00022741"/>
    </source>
</evidence>
<dbReference type="GO" id="GO:0009229">
    <property type="term" value="P:thiamine diphosphate biosynthetic process"/>
    <property type="evidence" value="ECO:0007669"/>
    <property type="project" value="UniProtKB-UniPathway"/>
</dbReference>
<accession>A0A1I6YNE2</accession>
<dbReference type="GO" id="GO:0005829">
    <property type="term" value="C:cytosol"/>
    <property type="evidence" value="ECO:0007669"/>
    <property type="project" value="TreeGrafter"/>
</dbReference>
<reference evidence="8 9" key="1">
    <citation type="submission" date="2016-10" db="EMBL/GenBank/DDBJ databases">
        <authorList>
            <person name="de Groot N.N."/>
        </authorList>
    </citation>
    <scope>NUCLEOTIDE SEQUENCE [LARGE SCALE GENOMIC DNA]</scope>
    <source>
        <strain evidence="8 9">CGMCC 1.6493</strain>
    </source>
</reference>
<proteinExistence type="predicted"/>
<dbReference type="InterPro" id="IPR004399">
    <property type="entry name" value="HMP/HMP-P_kinase_dom"/>
</dbReference>
<keyword evidence="3" id="KW-0808">Transferase</keyword>
<comment type="pathway">
    <text evidence="1">Cofactor biosynthesis; thiamine diphosphate biosynthesis.</text>
</comment>
<dbReference type="GO" id="GO:0008902">
    <property type="term" value="F:hydroxymethylpyrimidine kinase activity"/>
    <property type="evidence" value="ECO:0007669"/>
    <property type="project" value="UniProtKB-EC"/>
</dbReference>
<keyword evidence="4" id="KW-0547">Nucleotide-binding</keyword>
<dbReference type="PANTHER" id="PTHR20858">
    <property type="entry name" value="PHOSPHOMETHYLPYRIMIDINE KINASE"/>
    <property type="match status" value="1"/>
</dbReference>
<dbReference type="CDD" id="cd01169">
    <property type="entry name" value="HMPP_kinase"/>
    <property type="match status" value="1"/>
</dbReference>
<protein>
    <recommendedName>
        <fullName evidence="2">hydroxymethylpyrimidine kinase</fullName>
        <ecNumber evidence="2">2.7.1.49</ecNumber>
    </recommendedName>
</protein>
<evidence type="ECO:0000313" key="9">
    <source>
        <dbReference type="Proteomes" id="UP000199594"/>
    </source>
</evidence>
<dbReference type="NCBIfam" id="TIGR00097">
    <property type="entry name" value="HMP-P_kinase"/>
    <property type="match status" value="1"/>
</dbReference>
<dbReference type="Proteomes" id="UP000199594">
    <property type="component" value="Unassembled WGS sequence"/>
</dbReference>
<dbReference type="Pfam" id="PF08543">
    <property type="entry name" value="Phos_pyr_kin"/>
    <property type="match status" value="1"/>
</dbReference>
<dbReference type="GO" id="GO:0005524">
    <property type="term" value="F:ATP binding"/>
    <property type="evidence" value="ECO:0007669"/>
    <property type="project" value="UniProtKB-KW"/>
</dbReference>
<dbReference type="RefSeq" id="WP_089847671.1">
    <property type="nucleotide sequence ID" value="NZ_FPAQ01000006.1"/>
</dbReference>
<dbReference type="GO" id="GO:0009228">
    <property type="term" value="P:thiamine biosynthetic process"/>
    <property type="evidence" value="ECO:0007669"/>
    <property type="project" value="InterPro"/>
</dbReference>
<evidence type="ECO:0000313" key="8">
    <source>
        <dbReference type="EMBL" id="SFT51987.1"/>
    </source>
</evidence>
<name>A0A1I6YNE2_9GAMM</name>
<dbReference type="AlphaFoldDB" id="A0A1I6YNE2"/>
<sequence length="270" mass="27953">MATPRSIPNTLTIAGSDPGGGAGIQADLKTFSALGSYGTSVITALTAQNTRGVTGVHPVPAAFIAAQLDTLLDDIAIDAVKVGMVASREVAETIRDSLTARRPRWVVLDPVMVAKSGDTLVDDAGIAAVRDCLVPLADLITPNLPEAAVLLDCPVPTDRAGMQAMAPALRELSAGAVLLKGGHLRGEACPDLLITADTLEWLEGPRIDTGNLHGTGCTLSSAITARLALGDALPEAVAAAKAWLSRALEQSHRLAVGQGHGPVHHFHAWW</sequence>
<dbReference type="GO" id="GO:0008972">
    <property type="term" value="F:phosphomethylpyrimidine kinase activity"/>
    <property type="evidence" value="ECO:0007669"/>
    <property type="project" value="InterPro"/>
</dbReference>